<feature type="transmembrane region" description="Helical" evidence="1">
    <location>
        <begin position="159"/>
        <end position="188"/>
    </location>
</feature>
<evidence type="ECO:0000313" key="3">
    <source>
        <dbReference type="Proteomes" id="UP000664034"/>
    </source>
</evidence>
<dbReference type="AlphaFoldDB" id="A0A939GMI6"/>
<keyword evidence="1" id="KW-1133">Transmembrane helix</keyword>
<dbReference type="Proteomes" id="UP000664034">
    <property type="component" value="Unassembled WGS sequence"/>
</dbReference>
<dbReference type="EMBL" id="JAFMYV010000012">
    <property type="protein sequence ID" value="MBO0939167.1"/>
    <property type="molecule type" value="Genomic_DNA"/>
</dbReference>
<sequence>MHRSTGAILVCLIAFCLFKWARFYTLNYIFNDMYAFLQMSVSWLDGRPFMYDNIWSYHHRIHNYYTVLLWAPFIRLGGAYGLFVAQVLLLMLAYGLVGERLIRQSSPSWARWGLLGAILIGPVSLWLNDHPNIGWHTELSYLPFSLLFALALADGKRIWIWLTGALVVLVKEDGAILAALIYMAWLALTTLQQEDKPSLWPLLRSRRLWLSLGGWVLVFLLGMVWLSAKNEAGEPRLKNTLAILSQSGATGIFLGQMGSLIGQSLLLLLGVVIFLFLLLRTVSTDRKRLIWFVFALGVGVLTALNTVQSAFYFGQSAFMQVALTWPPRFVLVWSFATSFCVLYLLTAPANSLLFIPKTRSLALMVGLSLIQIPIVYFVRSDLPTLADWKNLARLRPAADKQTQLVLPTDMAVLRKLAITLPAHSSVLAFDYVVPIFHKHYGIWPTGNHYQPADVAILPVTDFQGLAKTAAMPKTYRAFPLNNYVIYAAPGFERYVVEAEKK</sequence>
<feature type="transmembrane region" description="Helical" evidence="1">
    <location>
        <begin position="361"/>
        <end position="378"/>
    </location>
</feature>
<proteinExistence type="predicted"/>
<feature type="transmembrane region" description="Helical" evidence="1">
    <location>
        <begin position="133"/>
        <end position="152"/>
    </location>
</feature>
<feature type="transmembrane region" description="Helical" evidence="1">
    <location>
        <begin position="331"/>
        <end position="354"/>
    </location>
</feature>
<gene>
    <name evidence="2" type="ORF">J2I47_21610</name>
</gene>
<keyword evidence="1" id="KW-0472">Membrane</keyword>
<feature type="transmembrane region" description="Helical" evidence="1">
    <location>
        <begin position="109"/>
        <end position="127"/>
    </location>
</feature>
<feature type="transmembrane region" description="Helical" evidence="1">
    <location>
        <begin position="208"/>
        <end position="228"/>
    </location>
</feature>
<accession>A0A939GMI6</accession>
<organism evidence="2 3">
    <name type="scientific">Fibrella rubiginis</name>
    <dbReference type="NCBI Taxonomy" id="2817060"/>
    <lineage>
        <taxon>Bacteria</taxon>
        <taxon>Pseudomonadati</taxon>
        <taxon>Bacteroidota</taxon>
        <taxon>Cytophagia</taxon>
        <taxon>Cytophagales</taxon>
        <taxon>Spirosomataceae</taxon>
        <taxon>Fibrella</taxon>
    </lineage>
</organism>
<keyword evidence="3" id="KW-1185">Reference proteome</keyword>
<evidence type="ECO:0000256" key="1">
    <source>
        <dbReference type="SAM" id="Phobius"/>
    </source>
</evidence>
<dbReference type="RefSeq" id="WP_207366697.1">
    <property type="nucleotide sequence ID" value="NZ_JAFMYV010000012.1"/>
</dbReference>
<protein>
    <submittedName>
        <fullName evidence="2">Uncharacterized protein</fullName>
    </submittedName>
</protein>
<evidence type="ECO:0000313" key="2">
    <source>
        <dbReference type="EMBL" id="MBO0939167.1"/>
    </source>
</evidence>
<reference evidence="2" key="1">
    <citation type="submission" date="2021-03" db="EMBL/GenBank/DDBJ databases">
        <title>Fibrella sp. HMF5335 genome sequencing and assembly.</title>
        <authorList>
            <person name="Kang H."/>
            <person name="Kim H."/>
            <person name="Bae S."/>
            <person name="Joh K."/>
        </authorList>
    </citation>
    <scope>NUCLEOTIDE SEQUENCE</scope>
    <source>
        <strain evidence="2">HMF5335</strain>
    </source>
</reference>
<name>A0A939GMI6_9BACT</name>
<keyword evidence="1" id="KW-0812">Transmembrane</keyword>
<feature type="transmembrane region" description="Helical" evidence="1">
    <location>
        <begin position="264"/>
        <end position="282"/>
    </location>
</feature>
<feature type="transmembrane region" description="Helical" evidence="1">
    <location>
        <begin position="73"/>
        <end position="97"/>
    </location>
</feature>
<comment type="caution">
    <text evidence="2">The sequence shown here is derived from an EMBL/GenBank/DDBJ whole genome shotgun (WGS) entry which is preliminary data.</text>
</comment>
<feature type="transmembrane region" description="Helical" evidence="1">
    <location>
        <begin position="289"/>
        <end position="311"/>
    </location>
</feature>